<feature type="coiled-coil region" evidence="1">
    <location>
        <begin position="9"/>
        <end position="36"/>
    </location>
</feature>
<gene>
    <name evidence="2" type="ORF">K432DRAFT_69907</name>
</gene>
<evidence type="ECO:0000313" key="2">
    <source>
        <dbReference type="EMBL" id="OCK72739.1"/>
    </source>
</evidence>
<dbReference type="AlphaFoldDB" id="A0A8E2J8I2"/>
<reference evidence="2 3" key="1">
    <citation type="journal article" date="2016" name="Nat. Commun.">
        <title>Ectomycorrhizal ecology is imprinted in the genome of the dominant symbiotic fungus Cenococcum geophilum.</title>
        <authorList>
            <consortium name="DOE Joint Genome Institute"/>
            <person name="Peter M."/>
            <person name="Kohler A."/>
            <person name="Ohm R.A."/>
            <person name="Kuo A."/>
            <person name="Krutzmann J."/>
            <person name="Morin E."/>
            <person name="Arend M."/>
            <person name="Barry K.W."/>
            <person name="Binder M."/>
            <person name="Choi C."/>
            <person name="Clum A."/>
            <person name="Copeland A."/>
            <person name="Grisel N."/>
            <person name="Haridas S."/>
            <person name="Kipfer T."/>
            <person name="LaButti K."/>
            <person name="Lindquist E."/>
            <person name="Lipzen A."/>
            <person name="Maire R."/>
            <person name="Meier B."/>
            <person name="Mihaltcheva S."/>
            <person name="Molinier V."/>
            <person name="Murat C."/>
            <person name="Poggeler S."/>
            <person name="Quandt C.A."/>
            <person name="Sperisen C."/>
            <person name="Tritt A."/>
            <person name="Tisserant E."/>
            <person name="Crous P.W."/>
            <person name="Henrissat B."/>
            <person name="Nehls U."/>
            <person name="Egli S."/>
            <person name="Spatafora J.W."/>
            <person name="Grigoriev I.V."/>
            <person name="Martin F.M."/>
        </authorList>
    </citation>
    <scope>NUCLEOTIDE SEQUENCE [LARGE SCALE GENOMIC DNA]</scope>
    <source>
        <strain evidence="2 3">CBS 459.81</strain>
    </source>
</reference>
<proteinExistence type="predicted"/>
<keyword evidence="3" id="KW-1185">Reference proteome</keyword>
<organism evidence="2 3">
    <name type="scientific">Lepidopterella palustris CBS 459.81</name>
    <dbReference type="NCBI Taxonomy" id="1314670"/>
    <lineage>
        <taxon>Eukaryota</taxon>
        <taxon>Fungi</taxon>
        <taxon>Dikarya</taxon>
        <taxon>Ascomycota</taxon>
        <taxon>Pezizomycotina</taxon>
        <taxon>Dothideomycetes</taxon>
        <taxon>Pleosporomycetidae</taxon>
        <taxon>Mytilinidiales</taxon>
        <taxon>Argynnaceae</taxon>
        <taxon>Lepidopterella</taxon>
    </lineage>
</organism>
<protein>
    <submittedName>
        <fullName evidence="2">Uncharacterized protein</fullName>
    </submittedName>
</protein>
<sequence>MDTNSLTLLRELTAQLADLKASNKALTKALAKQEARHTESIATLRAKWNELQKSPPPVLVNMQDPPSSTL</sequence>
<dbReference type="Proteomes" id="UP000250266">
    <property type="component" value="Unassembled WGS sequence"/>
</dbReference>
<evidence type="ECO:0000313" key="3">
    <source>
        <dbReference type="Proteomes" id="UP000250266"/>
    </source>
</evidence>
<accession>A0A8E2J8I2</accession>
<dbReference type="EMBL" id="KV746847">
    <property type="protein sequence ID" value="OCK72739.1"/>
    <property type="molecule type" value="Genomic_DNA"/>
</dbReference>
<keyword evidence="1" id="KW-0175">Coiled coil</keyword>
<evidence type="ECO:0000256" key="1">
    <source>
        <dbReference type="SAM" id="Coils"/>
    </source>
</evidence>
<name>A0A8E2J8I2_9PEZI</name>